<dbReference type="InterPro" id="IPR000924">
    <property type="entry name" value="Glu/Gln-tRNA-synth"/>
</dbReference>
<comment type="function">
    <text evidence="10">Catalyzes the attachment of glutamate to tRNA(Glu) in a two-step reaction: glutamate is first activated by ATP to form Glu-AMP and then transferred to the acceptor end of tRNA(Glu).</text>
</comment>
<dbReference type="Pfam" id="PF19269">
    <property type="entry name" value="Anticodon_2"/>
    <property type="match status" value="1"/>
</dbReference>
<keyword evidence="6 10" id="KW-0547">Nucleotide-binding</keyword>
<evidence type="ECO:0000256" key="9">
    <source>
        <dbReference type="ARBA" id="ARBA00023146"/>
    </source>
</evidence>
<gene>
    <name evidence="10" type="primary">gltX</name>
    <name evidence="13" type="ORF">QV01_04460</name>
</gene>
<dbReference type="GO" id="GO:0006424">
    <property type="term" value="P:glutamyl-tRNA aminoacylation"/>
    <property type="evidence" value="ECO:0007669"/>
    <property type="project" value="UniProtKB-UniRule"/>
</dbReference>
<dbReference type="PATRIC" id="fig|505345.7.peg.887"/>
<evidence type="ECO:0000256" key="8">
    <source>
        <dbReference type="ARBA" id="ARBA00022917"/>
    </source>
</evidence>
<dbReference type="GO" id="GO:0004818">
    <property type="term" value="F:glutamate-tRNA ligase activity"/>
    <property type="evidence" value="ECO:0007669"/>
    <property type="project" value="UniProtKB-UniRule"/>
</dbReference>
<comment type="catalytic activity">
    <reaction evidence="10">
        <text>tRNA(Glu) + L-glutamate + ATP = L-glutamyl-tRNA(Glu) + AMP + diphosphate</text>
        <dbReference type="Rhea" id="RHEA:23540"/>
        <dbReference type="Rhea" id="RHEA-COMP:9663"/>
        <dbReference type="Rhea" id="RHEA-COMP:9680"/>
        <dbReference type="ChEBI" id="CHEBI:29985"/>
        <dbReference type="ChEBI" id="CHEBI:30616"/>
        <dbReference type="ChEBI" id="CHEBI:33019"/>
        <dbReference type="ChEBI" id="CHEBI:78442"/>
        <dbReference type="ChEBI" id="CHEBI:78520"/>
        <dbReference type="ChEBI" id="CHEBI:456215"/>
        <dbReference type="EC" id="6.1.1.17"/>
    </reaction>
</comment>
<dbReference type="FunFam" id="3.40.50.620:FF:000007">
    <property type="entry name" value="Glutamate--tRNA ligase"/>
    <property type="match status" value="1"/>
</dbReference>
<dbReference type="RefSeq" id="WP_065239084.1">
    <property type="nucleotide sequence ID" value="NZ_JTJM01000017.1"/>
</dbReference>
<keyword evidence="14" id="KW-1185">Reference proteome</keyword>
<dbReference type="NCBIfam" id="TIGR00464">
    <property type="entry name" value="gltX_bact"/>
    <property type="match status" value="1"/>
</dbReference>
<evidence type="ECO:0000256" key="7">
    <source>
        <dbReference type="ARBA" id="ARBA00022840"/>
    </source>
</evidence>
<dbReference type="EMBL" id="JTJM01000017">
    <property type="protein sequence ID" value="OBW92639.1"/>
    <property type="molecule type" value="Genomic_DNA"/>
</dbReference>
<dbReference type="GO" id="GO:0000049">
    <property type="term" value="F:tRNA binding"/>
    <property type="evidence" value="ECO:0007669"/>
    <property type="project" value="InterPro"/>
</dbReference>
<evidence type="ECO:0000256" key="2">
    <source>
        <dbReference type="ARBA" id="ARBA00007894"/>
    </source>
</evidence>
<dbReference type="GO" id="GO:0005829">
    <property type="term" value="C:cytosol"/>
    <property type="evidence" value="ECO:0007669"/>
    <property type="project" value="TreeGrafter"/>
</dbReference>
<dbReference type="InterPro" id="IPR014729">
    <property type="entry name" value="Rossmann-like_a/b/a_fold"/>
</dbReference>
<feature type="binding site" evidence="10">
    <location>
        <position position="251"/>
    </location>
    <ligand>
        <name>ATP</name>
        <dbReference type="ChEBI" id="CHEBI:30616"/>
    </ligand>
</feature>
<keyword evidence="8 10" id="KW-0648">Protein biosynthesis</keyword>
<dbReference type="InterPro" id="IPR033910">
    <property type="entry name" value="GluRS_core"/>
</dbReference>
<keyword evidence="7 10" id="KW-0067">ATP-binding</keyword>
<evidence type="ECO:0000313" key="13">
    <source>
        <dbReference type="EMBL" id="OBW92639.1"/>
    </source>
</evidence>
<dbReference type="HAMAP" id="MF_00022">
    <property type="entry name" value="Glu_tRNA_synth_type1"/>
    <property type="match status" value="1"/>
</dbReference>
<evidence type="ECO:0000256" key="4">
    <source>
        <dbReference type="ARBA" id="ARBA00022490"/>
    </source>
</evidence>
<feature type="short sequence motif" description="'KMSKS' region" evidence="10">
    <location>
        <begin position="248"/>
        <end position="252"/>
    </location>
</feature>
<feature type="short sequence motif" description="'HIGH' region" evidence="10">
    <location>
        <begin position="21"/>
        <end position="31"/>
    </location>
</feature>
<dbReference type="InterPro" id="IPR049940">
    <property type="entry name" value="GluQ/Sye"/>
</dbReference>
<dbReference type="AlphaFoldDB" id="A0A1A7NUE1"/>
<dbReference type="CDD" id="cd00808">
    <property type="entry name" value="GluRS_core"/>
    <property type="match status" value="1"/>
</dbReference>
<dbReference type="GO" id="GO:0008270">
    <property type="term" value="F:zinc ion binding"/>
    <property type="evidence" value="ECO:0007669"/>
    <property type="project" value="InterPro"/>
</dbReference>
<evidence type="ECO:0000259" key="11">
    <source>
        <dbReference type="Pfam" id="PF00749"/>
    </source>
</evidence>
<dbReference type="GO" id="GO:0005524">
    <property type="term" value="F:ATP binding"/>
    <property type="evidence" value="ECO:0007669"/>
    <property type="project" value="UniProtKB-UniRule"/>
</dbReference>
<dbReference type="Gene3D" id="3.40.50.620">
    <property type="entry name" value="HUPs"/>
    <property type="match status" value="1"/>
</dbReference>
<dbReference type="NCBIfam" id="NF004314">
    <property type="entry name" value="PRK05710.1-3"/>
    <property type="match status" value="1"/>
</dbReference>
<dbReference type="Pfam" id="PF00749">
    <property type="entry name" value="tRNA-synt_1c"/>
    <property type="match status" value="1"/>
</dbReference>
<comment type="similarity">
    <text evidence="2 10">Belongs to the class-I aminoacyl-tRNA synthetase family. Glutamate--tRNA ligase type 1 subfamily.</text>
</comment>
<evidence type="ECO:0000256" key="1">
    <source>
        <dbReference type="ARBA" id="ARBA00004496"/>
    </source>
</evidence>
<dbReference type="PANTHER" id="PTHR43311">
    <property type="entry name" value="GLUTAMATE--TRNA LIGASE"/>
    <property type="match status" value="1"/>
</dbReference>
<evidence type="ECO:0000256" key="3">
    <source>
        <dbReference type="ARBA" id="ARBA00011245"/>
    </source>
</evidence>
<feature type="domain" description="Glutamyl/glutaminyl-tRNA synthetase class Ib catalytic" evidence="11">
    <location>
        <begin position="14"/>
        <end position="316"/>
    </location>
</feature>
<keyword evidence="4 10" id="KW-0963">Cytoplasm</keyword>
<accession>A0A1A7NUE1</accession>
<dbReference type="InterPro" id="IPR020058">
    <property type="entry name" value="Glu/Gln-tRNA-synth_Ib_cat-dom"/>
</dbReference>
<comment type="subcellular location">
    <subcellularLocation>
        <location evidence="1 10">Cytoplasm</location>
    </subcellularLocation>
</comment>
<dbReference type="InterPro" id="IPR004527">
    <property type="entry name" value="Glu-tRNA-ligase_bac/mito"/>
</dbReference>
<evidence type="ECO:0000259" key="12">
    <source>
        <dbReference type="Pfam" id="PF19269"/>
    </source>
</evidence>
<sequence length="482" mass="55133">MEIKSLFNLDPNVKVRTRFAPSPTGYLHVGGARTALYSWLYAKHNQGEFVLRIEDTDLERSTQQATDAILDSMAWLGLSWEHGPYYQTKRFDRYNQVIDQMLEQGLAYRCYCSKERLEALREEQEKNKEKPRYDRHCLHDHSHDPSEPHVVRFKNPTEGSVIFDDAVRGKIEISNNELDDLIIRRTDGSPTYNFCVVVDDWDMGITHVIRGEDHINNTPRQINILKALNAPIPQYAHVSMILGDDGQKLSKRHGAVSVMQYRDEGYLPEALLNYLVRLGWGHGDQEVFSIEEMIEYFDIHGVSRSASAFNTEKLLWLNHHYIRELPAEKVAKYLEWHMQDQNIDTTHGPALTEIVKALGERCKTLKEMAASSRYFYEDFTEFDEAAAKKHLKSAALAPLAEVLEQLDLLETWEAHQLHQIIEQTAAKLEIGMGKVGMPLRVAVTGAGQSPSLDITMELIGKTRCLARIQQAIDFIKNKAEAV</sequence>
<dbReference type="InterPro" id="IPR045462">
    <property type="entry name" value="aa-tRNA-synth_I_cd-bd"/>
</dbReference>
<comment type="caution">
    <text evidence="13">The sequence shown here is derived from an EMBL/GenBank/DDBJ whole genome shotgun (WGS) entry which is preliminary data.</text>
</comment>
<keyword evidence="5 10" id="KW-0436">Ligase</keyword>
<reference evidence="13 14" key="1">
    <citation type="submission" date="2014-11" db="EMBL/GenBank/DDBJ databases">
        <title>Pan-genome of Gallibacterium spp.</title>
        <authorList>
            <person name="Kudirkiene E."/>
            <person name="Bojesen A.M."/>
        </authorList>
    </citation>
    <scope>NUCLEOTIDE SEQUENCE [LARGE SCALE GENOMIC DNA]</scope>
    <source>
        <strain evidence="13 14">F151</strain>
    </source>
</reference>
<evidence type="ECO:0000256" key="10">
    <source>
        <dbReference type="HAMAP-Rule" id="MF_00022"/>
    </source>
</evidence>
<organism evidence="13 14">
    <name type="scientific">Gallibacterium genomosp. 3</name>
    <dbReference type="NCBI Taxonomy" id="505345"/>
    <lineage>
        <taxon>Bacteria</taxon>
        <taxon>Pseudomonadati</taxon>
        <taxon>Pseudomonadota</taxon>
        <taxon>Gammaproteobacteria</taxon>
        <taxon>Pasteurellales</taxon>
        <taxon>Pasteurellaceae</taxon>
        <taxon>Gallibacterium</taxon>
    </lineage>
</organism>
<dbReference type="PROSITE" id="PS00178">
    <property type="entry name" value="AA_TRNA_LIGASE_I"/>
    <property type="match status" value="1"/>
</dbReference>
<feature type="domain" description="Aminoacyl-tRNA synthetase class I anticodon-binding" evidence="12">
    <location>
        <begin position="331"/>
        <end position="472"/>
    </location>
</feature>
<comment type="caution">
    <text evidence="10">Lacks conserved residue(s) required for the propagation of feature annotation.</text>
</comment>
<evidence type="ECO:0000256" key="6">
    <source>
        <dbReference type="ARBA" id="ARBA00022741"/>
    </source>
</evidence>
<keyword evidence="9 10" id="KW-0030">Aminoacyl-tRNA synthetase</keyword>
<dbReference type="EC" id="6.1.1.17" evidence="10"/>
<dbReference type="Proteomes" id="UP000243558">
    <property type="component" value="Unassembled WGS sequence"/>
</dbReference>
<protein>
    <recommendedName>
        <fullName evidence="10">Glutamate--tRNA ligase</fullName>
        <ecNumber evidence="10">6.1.1.17</ecNumber>
    </recommendedName>
    <alternativeName>
        <fullName evidence="10">Glutamyl-tRNA synthetase</fullName>
        <shortName evidence="10">GluRS</shortName>
    </alternativeName>
</protein>
<dbReference type="PRINTS" id="PR00987">
    <property type="entry name" value="TRNASYNTHGLU"/>
</dbReference>
<evidence type="ECO:0000256" key="5">
    <source>
        <dbReference type="ARBA" id="ARBA00022598"/>
    </source>
</evidence>
<dbReference type="SUPFAM" id="SSF52374">
    <property type="entry name" value="Nucleotidylyl transferase"/>
    <property type="match status" value="1"/>
</dbReference>
<dbReference type="Gene3D" id="1.10.10.350">
    <property type="match status" value="1"/>
</dbReference>
<dbReference type="SUPFAM" id="SSF48163">
    <property type="entry name" value="An anticodon-binding domain of class I aminoacyl-tRNA synthetases"/>
    <property type="match status" value="1"/>
</dbReference>
<dbReference type="InterPro" id="IPR001412">
    <property type="entry name" value="aa-tRNA-synth_I_CS"/>
</dbReference>
<name>A0A1A7NUE1_9PAST</name>
<dbReference type="InterPro" id="IPR020751">
    <property type="entry name" value="aa-tRNA-synth_I_codon-bd_sub2"/>
</dbReference>
<proteinExistence type="inferred from homology"/>
<evidence type="ECO:0000313" key="14">
    <source>
        <dbReference type="Proteomes" id="UP000243558"/>
    </source>
</evidence>
<dbReference type="PANTHER" id="PTHR43311:SF2">
    <property type="entry name" value="GLUTAMATE--TRNA LIGASE, MITOCHONDRIAL-RELATED"/>
    <property type="match status" value="1"/>
</dbReference>
<dbReference type="InterPro" id="IPR008925">
    <property type="entry name" value="aa_tRNA-synth_I_cd-bd_sf"/>
</dbReference>
<comment type="subunit">
    <text evidence="3 10">Monomer.</text>
</comment>
<dbReference type="OrthoDB" id="9807503at2"/>